<proteinExistence type="inferred from homology"/>
<dbReference type="AlphaFoldDB" id="A0A5C5FXX0"/>
<feature type="region of interest" description="Disordered" evidence="3">
    <location>
        <begin position="1"/>
        <end position="30"/>
    </location>
</feature>
<comment type="similarity">
    <text evidence="2">Belongs to the YPP1 family.</text>
</comment>
<comment type="function">
    <text evidence="1">Involved in endocytosis.</text>
</comment>
<gene>
    <name evidence="4" type="ORF">DMC30DRAFT_185294</name>
</gene>
<organism evidence="4 5">
    <name type="scientific">Rhodotorula diobovata</name>
    <dbReference type="NCBI Taxonomy" id="5288"/>
    <lineage>
        <taxon>Eukaryota</taxon>
        <taxon>Fungi</taxon>
        <taxon>Dikarya</taxon>
        <taxon>Basidiomycota</taxon>
        <taxon>Pucciniomycotina</taxon>
        <taxon>Microbotryomycetes</taxon>
        <taxon>Sporidiobolales</taxon>
        <taxon>Sporidiobolaceae</taxon>
        <taxon>Rhodotorula</taxon>
    </lineage>
</organism>
<dbReference type="OrthoDB" id="29013at2759"/>
<protein>
    <submittedName>
        <fullName evidence="4">Putative microtubule-associated protein</fullName>
    </submittedName>
</protein>
<evidence type="ECO:0000256" key="2">
    <source>
        <dbReference type="ARBA" id="ARBA00038251"/>
    </source>
</evidence>
<dbReference type="EMBL" id="SOZI01000038">
    <property type="protein sequence ID" value="TNY21717.1"/>
    <property type="molecule type" value="Genomic_DNA"/>
</dbReference>
<evidence type="ECO:0000256" key="3">
    <source>
        <dbReference type="SAM" id="MobiDB-lite"/>
    </source>
</evidence>
<feature type="region of interest" description="Disordered" evidence="3">
    <location>
        <begin position="941"/>
        <end position="964"/>
    </location>
</feature>
<feature type="compositionally biased region" description="Polar residues" evidence="3">
    <location>
        <begin position="815"/>
        <end position="826"/>
    </location>
</feature>
<dbReference type="Proteomes" id="UP000311382">
    <property type="component" value="Unassembled WGS sequence"/>
</dbReference>
<evidence type="ECO:0000313" key="4">
    <source>
        <dbReference type="EMBL" id="TNY21717.1"/>
    </source>
</evidence>
<reference evidence="4 5" key="1">
    <citation type="submission" date="2019-03" db="EMBL/GenBank/DDBJ databases">
        <title>Rhodosporidium diobovatum UCD-FST 08-225 genome sequencing, assembly, and annotation.</title>
        <authorList>
            <person name="Fakankun I.U."/>
            <person name="Fristensky B."/>
            <person name="Levin D.B."/>
        </authorList>
    </citation>
    <scope>NUCLEOTIDE SEQUENCE [LARGE SCALE GENOMIC DNA]</scope>
    <source>
        <strain evidence="4 5">UCD-FST 08-225</strain>
    </source>
</reference>
<dbReference type="STRING" id="5288.A0A5C5FXX0"/>
<dbReference type="PANTHER" id="PTHR23083">
    <property type="entry name" value="TETRATRICOPEPTIDE REPEAT PROTEIN, TPR"/>
    <property type="match status" value="1"/>
</dbReference>
<dbReference type="InterPro" id="IPR019734">
    <property type="entry name" value="TPR_rpt"/>
</dbReference>
<dbReference type="InterPro" id="IPR011990">
    <property type="entry name" value="TPR-like_helical_dom_sf"/>
</dbReference>
<evidence type="ECO:0000256" key="1">
    <source>
        <dbReference type="ARBA" id="ARBA00002550"/>
    </source>
</evidence>
<feature type="compositionally biased region" description="Low complexity" evidence="3">
    <location>
        <begin position="15"/>
        <end position="30"/>
    </location>
</feature>
<feature type="region of interest" description="Disordered" evidence="3">
    <location>
        <begin position="478"/>
        <end position="511"/>
    </location>
</feature>
<comment type="caution">
    <text evidence="4">The sequence shown here is derived from an EMBL/GenBank/DDBJ whole genome shotgun (WGS) entry which is preliminary data.</text>
</comment>
<feature type="region of interest" description="Disordered" evidence="3">
    <location>
        <begin position="761"/>
        <end position="840"/>
    </location>
</feature>
<dbReference type="SMART" id="SM00028">
    <property type="entry name" value="TPR"/>
    <property type="match status" value="4"/>
</dbReference>
<sequence>MAPHIPHPHLHSHSHPSSSASSPASPKGARYAATLDAARRLALFTHPSPALAKGALNTSAAAQLAEAQQVGAGPAAAAGAATTQGGMDWNELLRKFRKHNPSREVTASAAQAEQLIHTHLSTRSTSLASSLASSSASSSQPPSLPALVPTAHRPAVLPALDALAAALASASPGTAEADSARAVLAWGRYVVGQPDEARNVLAGLQGQGKGGLPGQGEPYDLTLRVLASAVDGYLAEDAHQPDAALSAYSHAATLYTEALSRLPALSNTDDVGLHRTGAHALFRLCVLAPSSPPPHVQYLERSSALPRVVVERAFPAAERLWVHRALRRLATAPAPAPAPGPGAEQAAAGIDAGVLGRSNRAEEALIRRGTSLPPAGETNAVYLRFLDEVVAAWRARGATRAEANEVIEILYAALSHTFQSHLLLRHLVRALSIAGRHLEAAKALRLYRALWDKARETDAREVAREMRVLRARAWREAQGEGAKGGEEKGRDGREKEKEEEDAREDGPYESDIDADRSFVDTALFGVRLLCRSQVGEPAEALDLARRARAVFDEGRDVDLRADKEVEARIETALGVALGALAAKEASPERRPPQHEEALNHLTAAVALSPSSFYAHYALAFQLLELRQVARALDTARAAVERNKRSREAWHLLALCVSAQKDMRGALEVLETALDIEADEASERDEARWDRPTDETERLAVEMQLRLTKSAVVEYLEGAPAALSDQQDVLAFFAAGYSRISDVPRGQTPVTAASAPAAAAGTKSMSALAPPVPPVDGATSHKLGRTASIISRRRSVKRQSAVVDSDGAASGPPDSVNASIANLSLSDSPAPTPAATRPATDGNPLAIKLLVDAWLASAASFRRARRLDEARGALAEAEQLDADDPDVWSQTALLHLARGDIAQAREALTKGLSFDSEHVPCRVLLARVYLAAPVEPAAGSTATTYSAAAPPPPPSHLTSPIPPPATPASGISLSLPLAETLLGTLTAYGGWDVPEAWAELARCYRLSEPRRADKERECLVWALQLEETRPVRPLGKAVERAL</sequence>
<dbReference type="InterPro" id="IPR051722">
    <property type="entry name" value="Endocytosis_PI4K-reg_protein"/>
</dbReference>
<name>A0A5C5FXX0_9BASI</name>
<feature type="compositionally biased region" description="Basic residues" evidence="3">
    <location>
        <begin position="1"/>
        <end position="14"/>
    </location>
</feature>
<feature type="compositionally biased region" description="Pro residues" evidence="3">
    <location>
        <begin position="948"/>
        <end position="964"/>
    </location>
</feature>
<dbReference type="PANTHER" id="PTHR23083:SF464">
    <property type="entry name" value="TETRATRICOPEPTIDE REPEAT DOMAIN 7, ISOFORM A"/>
    <property type="match status" value="1"/>
</dbReference>
<keyword evidence="5" id="KW-1185">Reference proteome</keyword>
<evidence type="ECO:0000313" key="5">
    <source>
        <dbReference type="Proteomes" id="UP000311382"/>
    </source>
</evidence>
<feature type="compositionally biased region" description="Basic and acidic residues" evidence="3">
    <location>
        <begin position="478"/>
        <end position="496"/>
    </location>
</feature>
<dbReference type="SUPFAM" id="SSF48452">
    <property type="entry name" value="TPR-like"/>
    <property type="match status" value="1"/>
</dbReference>
<accession>A0A5C5FXX0</accession>
<feature type="compositionally biased region" description="Acidic residues" evidence="3">
    <location>
        <begin position="497"/>
        <end position="511"/>
    </location>
</feature>
<dbReference type="Gene3D" id="1.25.40.10">
    <property type="entry name" value="Tetratricopeptide repeat domain"/>
    <property type="match status" value="2"/>
</dbReference>